<accession>C9MT31</accession>
<evidence type="ECO:0000313" key="2">
    <source>
        <dbReference type="Proteomes" id="UP000003327"/>
    </source>
</evidence>
<reference evidence="1 2" key="1">
    <citation type="submission" date="2009-09" db="EMBL/GenBank/DDBJ databases">
        <authorList>
            <person name="Weinstock G."/>
            <person name="Sodergren E."/>
            <person name="Clifton S."/>
            <person name="Fulton L."/>
            <person name="Fulton B."/>
            <person name="Courtney L."/>
            <person name="Fronick C."/>
            <person name="Harrison M."/>
            <person name="Strong C."/>
            <person name="Farmer C."/>
            <person name="Delahaunty K."/>
            <person name="Markovic C."/>
            <person name="Hall O."/>
            <person name="Minx P."/>
            <person name="Tomlinson C."/>
            <person name="Mitreva M."/>
            <person name="Nelson J."/>
            <person name="Hou S."/>
            <person name="Wollam A."/>
            <person name="Pepin K.H."/>
            <person name="Johnson M."/>
            <person name="Bhonagiri V."/>
            <person name="Nash W.E."/>
            <person name="Warren W."/>
            <person name="Chinwalla A."/>
            <person name="Mardis E.R."/>
            <person name="Wilson R.K."/>
        </authorList>
    </citation>
    <scope>NUCLEOTIDE SEQUENCE [LARGE SCALE GENOMIC DNA]</scope>
    <source>
        <strain evidence="1 2">F0319</strain>
    </source>
</reference>
<keyword evidence="2" id="KW-1185">Reference proteome</keyword>
<comment type="caution">
    <text evidence="1">The sequence shown here is derived from an EMBL/GenBank/DDBJ whole genome shotgun (WGS) entry which is preliminary data.</text>
</comment>
<gene>
    <name evidence="1" type="ORF">HMPREF0973_02801</name>
</gene>
<dbReference type="STRING" id="649761.HMPREF0973_02801"/>
<protein>
    <submittedName>
        <fullName evidence="1">Uncharacterized protein</fullName>
    </submittedName>
</protein>
<sequence>MFKNLKLCVFIFFLPIVCYAQVFSEKIDLSNISNFKGVYKQGDIILEVSNSNGMPYSPVFLGDKDDRFFRFQSTDELHISGNNIRLKEVVFTCQKKHFDLKIIKPFNKVLTNKDNAENKNIKYSFYRLDESSLCSKLILTSVTTRDVYIKSIKIVYEYLPLTISISEAKRATLYYSDKSLVVPAGIVAWTYKIVNNSLEKSHRYNRNDIIPNGTAVVLEANKGTYEFVVTAKTGVKDKDNVLKGSDQEEETKGGQIYYAFRGGINGVGFYWMNEDGHSFKNGAHKAYIAYNPPATSASAKPFFAFDTATNIHSLSISDRRGEDESIYNLAGQRVSKDYKGIIIMNGKKYLKK</sequence>
<evidence type="ECO:0000313" key="1">
    <source>
        <dbReference type="EMBL" id="EEX17226.1"/>
    </source>
</evidence>
<dbReference type="EMBL" id="ACVA01000072">
    <property type="protein sequence ID" value="EEX17226.1"/>
    <property type="molecule type" value="Genomic_DNA"/>
</dbReference>
<name>C9MT31_9BACT</name>
<dbReference type="eggNOG" id="ENOG50340NA">
    <property type="taxonomic scope" value="Bacteria"/>
</dbReference>
<dbReference type="HOGENOM" id="CLU_063864_0_0_10"/>
<dbReference type="Proteomes" id="UP000003327">
    <property type="component" value="Unassembled WGS sequence"/>
</dbReference>
<proteinExistence type="predicted"/>
<dbReference type="AlphaFoldDB" id="C9MT31"/>
<dbReference type="RefSeq" id="WP_004384487.1">
    <property type="nucleotide sequence ID" value="NZ_GG698718.1"/>
</dbReference>
<organism evidence="1 2">
    <name type="scientific">Prevotella veroralis F0319</name>
    <dbReference type="NCBI Taxonomy" id="649761"/>
    <lineage>
        <taxon>Bacteria</taxon>
        <taxon>Pseudomonadati</taxon>
        <taxon>Bacteroidota</taxon>
        <taxon>Bacteroidia</taxon>
        <taxon>Bacteroidales</taxon>
        <taxon>Prevotellaceae</taxon>
        <taxon>Prevotella</taxon>
    </lineage>
</organism>